<evidence type="ECO:0000313" key="1">
    <source>
        <dbReference type="EMBL" id="KAD4981713.1"/>
    </source>
</evidence>
<accession>A0A5N6NN13</accession>
<sequence>MLTNGSNTLNWACSAPCGLIAVRDGPQEALSRYATSFGKFESRNPSRYAKNLFAFDRAPSSSFTSETLKNTIWKPLEENFELKNLGRSFLDHHPSSPPSYS</sequence>
<reference evidence="1 2" key="1">
    <citation type="submission" date="2019-05" db="EMBL/GenBank/DDBJ databases">
        <title>Mikania micrantha, genome provides insights into the molecular mechanism of rapid growth.</title>
        <authorList>
            <person name="Liu B."/>
        </authorList>
    </citation>
    <scope>NUCLEOTIDE SEQUENCE [LARGE SCALE GENOMIC DNA]</scope>
    <source>
        <strain evidence="1">NLD-2019</strain>
        <tissue evidence="1">Leaf</tissue>
    </source>
</reference>
<keyword evidence="2" id="KW-1185">Reference proteome</keyword>
<comment type="caution">
    <text evidence="1">The sequence shown here is derived from an EMBL/GenBank/DDBJ whole genome shotgun (WGS) entry which is preliminary data.</text>
</comment>
<evidence type="ECO:0000313" key="2">
    <source>
        <dbReference type="Proteomes" id="UP000326396"/>
    </source>
</evidence>
<gene>
    <name evidence="1" type="ORF">E3N88_18384</name>
</gene>
<dbReference type="EMBL" id="SZYD01000010">
    <property type="protein sequence ID" value="KAD4981713.1"/>
    <property type="molecule type" value="Genomic_DNA"/>
</dbReference>
<dbReference type="AlphaFoldDB" id="A0A5N6NN13"/>
<proteinExistence type="predicted"/>
<name>A0A5N6NN13_9ASTR</name>
<dbReference type="Proteomes" id="UP000326396">
    <property type="component" value="Linkage Group LG18"/>
</dbReference>
<organism evidence="1 2">
    <name type="scientific">Mikania micrantha</name>
    <name type="common">bitter vine</name>
    <dbReference type="NCBI Taxonomy" id="192012"/>
    <lineage>
        <taxon>Eukaryota</taxon>
        <taxon>Viridiplantae</taxon>
        <taxon>Streptophyta</taxon>
        <taxon>Embryophyta</taxon>
        <taxon>Tracheophyta</taxon>
        <taxon>Spermatophyta</taxon>
        <taxon>Magnoliopsida</taxon>
        <taxon>eudicotyledons</taxon>
        <taxon>Gunneridae</taxon>
        <taxon>Pentapetalae</taxon>
        <taxon>asterids</taxon>
        <taxon>campanulids</taxon>
        <taxon>Asterales</taxon>
        <taxon>Asteraceae</taxon>
        <taxon>Asteroideae</taxon>
        <taxon>Heliantheae alliance</taxon>
        <taxon>Eupatorieae</taxon>
        <taxon>Mikania</taxon>
    </lineage>
</organism>
<protein>
    <submittedName>
        <fullName evidence="1">Uncharacterized protein</fullName>
    </submittedName>
</protein>